<organism evidence="2 3">
    <name type="scientific">Paenibacillus allorhizosphaerae</name>
    <dbReference type="NCBI Taxonomy" id="2849866"/>
    <lineage>
        <taxon>Bacteria</taxon>
        <taxon>Bacillati</taxon>
        <taxon>Bacillota</taxon>
        <taxon>Bacilli</taxon>
        <taxon>Bacillales</taxon>
        <taxon>Paenibacillaceae</taxon>
        <taxon>Paenibacillus</taxon>
    </lineage>
</organism>
<keyword evidence="3" id="KW-1185">Reference proteome</keyword>
<keyword evidence="2" id="KW-0378">Hydrolase</keyword>
<dbReference type="CDD" id="cd00229">
    <property type="entry name" value="SGNH_hydrolase"/>
    <property type="match status" value="1"/>
</dbReference>
<name>A0ABN7TKU4_9BACL</name>
<dbReference type="RefSeq" id="WP_218099599.1">
    <property type="nucleotide sequence ID" value="NZ_CAJVCE010000008.1"/>
</dbReference>
<evidence type="ECO:0000259" key="1">
    <source>
        <dbReference type="Pfam" id="PF13472"/>
    </source>
</evidence>
<evidence type="ECO:0000313" key="2">
    <source>
        <dbReference type="EMBL" id="CAG7644508.1"/>
    </source>
</evidence>
<dbReference type="InterPro" id="IPR051532">
    <property type="entry name" value="Ester_Hydrolysis_Enzymes"/>
</dbReference>
<comment type="caution">
    <text evidence="2">The sequence shown here is derived from an EMBL/GenBank/DDBJ whole genome shotgun (WGS) entry which is preliminary data.</text>
</comment>
<dbReference type="Pfam" id="PF13472">
    <property type="entry name" value="Lipase_GDSL_2"/>
    <property type="match status" value="1"/>
</dbReference>
<sequence length="219" mass="24818">MNAKVVAFGDSITRLGTNKAAHTEEAAAQDKTYWLDALAAKFYWELVNSGVNGDTTSKAMNRIQHDVLTHEPDFVLISFGMNDHVMKKKNVPNVSPDQYETNLRSMAQMVRNSGAEPIFITTNYIDENKYYTRHDPAFYEDVNGAQAWLDNYIQIMRKVGEDLKIGVADVRAECDRYELHKFSVDGVHPNALGQSVYVKVVGGYLEANNERWKRKGYSV</sequence>
<proteinExistence type="predicted"/>
<dbReference type="EC" id="3.1.1.72" evidence="2"/>
<feature type="domain" description="SGNH hydrolase-type esterase" evidence="1">
    <location>
        <begin position="7"/>
        <end position="194"/>
    </location>
</feature>
<dbReference type="PANTHER" id="PTHR30383">
    <property type="entry name" value="THIOESTERASE 1/PROTEASE 1/LYSOPHOSPHOLIPASE L1"/>
    <property type="match status" value="1"/>
</dbReference>
<protein>
    <submittedName>
        <fullName evidence="2">Acetylxylan esterase</fullName>
        <ecNumber evidence="2">3.1.1.72</ecNumber>
    </submittedName>
</protein>
<accession>A0ABN7TKU4</accession>
<dbReference type="GO" id="GO:0046555">
    <property type="term" value="F:acetylxylan esterase activity"/>
    <property type="evidence" value="ECO:0007669"/>
    <property type="project" value="UniProtKB-EC"/>
</dbReference>
<evidence type="ECO:0000313" key="3">
    <source>
        <dbReference type="Proteomes" id="UP000730618"/>
    </source>
</evidence>
<dbReference type="EMBL" id="CAJVCE010000008">
    <property type="protein sequence ID" value="CAG7644508.1"/>
    <property type="molecule type" value="Genomic_DNA"/>
</dbReference>
<dbReference type="Proteomes" id="UP000730618">
    <property type="component" value="Unassembled WGS sequence"/>
</dbReference>
<dbReference type="InterPro" id="IPR013830">
    <property type="entry name" value="SGNH_hydro"/>
</dbReference>
<reference evidence="2 3" key="1">
    <citation type="submission" date="2021-06" db="EMBL/GenBank/DDBJ databases">
        <authorList>
            <person name="Criscuolo A."/>
        </authorList>
    </citation>
    <scope>NUCLEOTIDE SEQUENCE [LARGE SCALE GENOMIC DNA]</scope>
    <source>
        <strain evidence="3">CIP 111802</strain>
    </source>
</reference>
<dbReference type="PANTHER" id="PTHR30383:SF5">
    <property type="entry name" value="SGNH HYDROLASE-TYPE ESTERASE DOMAIN-CONTAINING PROTEIN"/>
    <property type="match status" value="1"/>
</dbReference>
<gene>
    <name evidence="2" type="primary">axe2_1</name>
    <name evidence="2" type="ORF">PAECIP111802_03289</name>
</gene>